<reference evidence="2" key="1">
    <citation type="submission" date="2018-05" db="EMBL/GenBank/DDBJ databases">
        <authorList>
            <person name="Lanie J.A."/>
            <person name="Ng W.-L."/>
            <person name="Kazmierczak K.M."/>
            <person name="Andrzejewski T.M."/>
            <person name="Davidsen T.M."/>
            <person name="Wayne K.J."/>
            <person name="Tettelin H."/>
            <person name="Glass J.I."/>
            <person name="Rusch D."/>
            <person name="Podicherti R."/>
            <person name="Tsui H.-C.T."/>
            <person name="Winkler M.E."/>
        </authorList>
    </citation>
    <scope>NUCLEOTIDE SEQUENCE</scope>
</reference>
<dbReference type="AlphaFoldDB" id="A0A381UYN3"/>
<name>A0A381UYN3_9ZZZZ</name>
<gene>
    <name evidence="2" type="ORF">METZ01_LOCUS84937</name>
</gene>
<dbReference type="Gene3D" id="3.10.450.50">
    <property type="match status" value="1"/>
</dbReference>
<evidence type="ECO:0000259" key="1">
    <source>
        <dbReference type="Pfam" id="PF13577"/>
    </source>
</evidence>
<dbReference type="SUPFAM" id="SSF54427">
    <property type="entry name" value="NTF2-like"/>
    <property type="match status" value="1"/>
</dbReference>
<dbReference type="EMBL" id="UINC01007215">
    <property type="protein sequence ID" value="SVA32083.1"/>
    <property type="molecule type" value="Genomic_DNA"/>
</dbReference>
<dbReference type="Pfam" id="PF13577">
    <property type="entry name" value="SnoaL_4"/>
    <property type="match status" value="1"/>
</dbReference>
<feature type="domain" description="SnoaL-like" evidence="1">
    <location>
        <begin position="6"/>
        <end position="122"/>
    </location>
</feature>
<accession>A0A381UYN3</accession>
<dbReference type="InterPro" id="IPR032710">
    <property type="entry name" value="NTF2-like_dom_sf"/>
</dbReference>
<evidence type="ECO:0000313" key="2">
    <source>
        <dbReference type="EMBL" id="SVA32083.1"/>
    </source>
</evidence>
<organism evidence="2">
    <name type="scientific">marine metagenome</name>
    <dbReference type="NCBI Taxonomy" id="408172"/>
    <lineage>
        <taxon>unclassified sequences</taxon>
        <taxon>metagenomes</taxon>
        <taxon>ecological metagenomes</taxon>
    </lineage>
</organism>
<dbReference type="InterPro" id="IPR037401">
    <property type="entry name" value="SnoaL-like"/>
</dbReference>
<sequence>MSDVERLVAEAEIRQLVARYAVATDRRDLETLVSLFVPDVRVGRDSRGHEALRETFDRQLRTVGTTVLSVGTHQIDLGGPDDATGHVYCKAEIQDGDRWIHQAIRYDDTYRRVEGAWRFVRRLHRLFYGAEVGVNPLGLPPADWPSHHDGLGTLPHEDPTWQAFQEAGGDEAGP</sequence>
<protein>
    <recommendedName>
        <fullName evidence="1">SnoaL-like domain-containing protein</fullName>
    </recommendedName>
</protein>
<proteinExistence type="predicted"/>
<dbReference type="CDD" id="cd00531">
    <property type="entry name" value="NTF2_like"/>
    <property type="match status" value="1"/>
</dbReference>